<evidence type="ECO:0000313" key="1">
    <source>
        <dbReference type="EMBL" id="KAA6349324.1"/>
    </source>
</evidence>
<protein>
    <recommendedName>
        <fullName evidence="2">Lipoprotein</fullName>
    </recommendedName>
</protein>
<dbReference type="EMBL" id="SNRY01000049">
    <property type="protein sequence ID" value="KAA6349324.1"/>
    <property type="molecule type" value="Genomic_DNA"/>
</dbReference>
<name>A0A5J4ST20_9ZZZZ</name>
<reference evidence="1" key="1">
    <citation type="submission" date="2019-03" db="EMBL/GenBank/DDBJ databases">
        <title>Single cell metagenomics reveals metabolic interactions within the superorganism composed of flagellate Streblomastix strix and complex community of Bacteroidetes bacteria on its surface.</title>
        <authorList>
            <person name="Treitli S.C."/>
            <person name="Kolisko M."/>
            <person name="Husnik F."/>
            <person name="Keeling P."/>
            <person name="Hampl V."/>
        </authorList>
    </citation>
    <scope>NUCLEOTIDE SEQUENCE</scope>
    <source>
        <strain evidence="1">STM</strain>
    </source>
</reference>
<organism evidence="1">
    <name type="scientific">termite gut metagenome</name>
    <dbReference type="NCBI Taxonomy" id="433724"/>
    <lineage>
        <taxon>unclassified sequences</taxon>
        <taxon>metagenomes</taxon>
        <taxon>organismal metagenomes</taxon>
    </lineage>
</organism>
<dbReference type="Gene3D" id="3.20.20.80">
    <property type="entry name" value="Glycosidases"/>
    <property type="match status" value="1"/>
</dbReference>
<dbReference type="PROSITE" id="PS51257">
    <property type="entry name" value="PROKAR_LIPOPROTEIN"/>
    <property type="match status" value="1"/>
</dbReference>
<proteinExistence type="predicted"/>
<comment type="caution">
    <text evidence="1">The sequence shown here is derived from an EMBL/GenBank/DDBJ whole genome shotgun (WGS) entry which is preliminary data.</text>
</comment>
<gene>
    <name evidence="1" type="ORF">EZS27_003235</name>
</gene>
<dbReference type="AlphaFoldDB" id="A0A5J4ST20"/>
<accession>A0A5J4ST20</accession>
<sequence>MKNEINSKKILLSILFFSFIGVFTSCDDWTTPENQDIEIPTIQDENNMLYQQYLENLRNYKKTYHKLLIGWFDNSNKNSGSQGSHIKSLPDKVDIVSLLYGDNLNDVELTEIESIRKEKGTKVIYTIDYEAFRVSIEERNTEIEEQNKSIEGTPIDLLNIVEELPGFMDKQIELLNKYGYEGISINFIGKSASLLPAAQAAEMQKLQDIIFGKLSGVIKANPGKLFIFEGAPANILDKARLQVFNYIVLKTYSASSISGLTETVRISLAPRVPSDNVIVCSIPPSTDIEDKDTGNIIALDGTTGKSIIEMAHWVNTPDSFTKAGLGIYRINDDYYNAELDYKLTREAIDIMNPSPKN</sequence>
<dbReference type="InterPro" id="IPR032320">
    <property type="entry name" value="GH18_BT1044-like"/>
</dbReference>
<dbReference type="Pfam" id="PF16141">
    <property type="entry name" value="GH18_BT1044-like"/>
    <property type="match status" value="1"/>
</dbReference>
<evidence type="ECO:0008006" key="2">
    <source>
        <dbReference type="Google" id="ProtNLM"/>
    </source>
</evidence>